<dbReference type="InterPro" id="IPR000792">
    <property type="entry name" value="Tscrpt_reg_LuxR_C"/>
</dbReference>
<evidence type="ECO:0000313" key="5">
    <source>
        <dbReference type="Proteomes" id="UP001597114"/>
    </source>
</evidence>
<dbReference type="PRINTS" id="PR00038">
    <property type="entry name" value="HTHLUXR"/>
</dbReference>
<organism evidence="4 5">
    <name type="scientific">Pseudonocardia yunnanensis</name>
    <dbReference type="NCBI Taxonomy" id="58107"/>
    <lineage>
        <taxon>Bacteria</taxon>
        <taxon>Bacillati</taxon>
        <taxon>Actinomycetota</taxon>
        <taxon>Actinomycetes</taxon>
        <taxon>Pseudonocardiales</taxon>
        <taxon>Pseudonocardiaceae</taxon>
        <taxon>Pseudonocardia</taxon>
    </lineage>
</organism>
<keyword evidence="2 4" id="KW-0067">ATP-binding</keyword>
<dbReference type="GO" id="GO:0005524">
    <property type="term" value="F:ATP binding"/>
    <property type="evidence" value="ECO:0007669"/>
    <property type="project" value="UniProtKB-KW"/>
</dbReference>
<dbReference type="InterPro" id="IPR027417">
    <property type="entry name" value="P-loop_NTPase"/>
</dbReference>
<dbReference type="CDD" id="cd06170">
    <property type="entry name" value="LuxR_C_like"/>
    <property type="match status" value="1"/>
</dbReference>
<dbReference type="Proteomes" id="UP001597114">
    <property type="component" value="Unassembled WGS sequence"/>
</dbReference>
<dbReference type="PANTHER" id="PTHR16305">
    <property type="entry name" value="TESTICULAR SOLUBLE ADENYLYL CYCLASE"/>
    <property type="match status" value="1"/>
</dbReference>
<dbReference type="SUPFAM" id="SSF52540">
    <property type="entry name" value="P-loop containing nucleoside triphosphate hydrolases"/>
    <property type="match status" value="1"/>
</dbReference>
<feature type="domain" description="HTH luxR-type" evidence="3">
    <location>
        <begin position="848"/>
        <end position="907"/>
    </location>
</feature>
<accession>A0ABW4EZV5</accession>
<dbReference type="InterPro" id="IPR041664">
    <property type="entry name" value="AAA_16"/>
</dbReference>
<protein>
    <submittedName>
        <fullName evidence="4">ATP-binding protein</fullName>
    </submittedName>
</protein>
<sequence length="907" mass="97102">MLRGRRSECEILDRLLGAVGAGESRALVVRGESGVGKTALLEYLVGRTPGRVVRAAGIQSEMELAFAGLHQLCAPMLGRAESLPGHQCDALRTALGLRDGPAPDRLLVGLAVLGLFAEVAREQPLVCVVDDAQWLDRASAQTLAFVARRLGAESVGMVLAARTPGEIPDLTEPAELTELTDLPGLDLAGLPDEDARALLRSALRGPMDEQVVDRIVAETRGNPLALLELPHGSTPAELVGESGMGAARALPGRIEESYLQRVALLPAATRKLLLMAAAEPLGDPVLVWRAAERLGIGAESASPAAAVGLLEIGAQVRFRHPLVRSAVYRAAAPEERRTAHRVLADVTDAETDPDRRAWHRAQAAPRPDEDVAAELVRSADRARARGGPAAAAAFLERAAELTLEPARRAERALAAAHDKHHAALPDAALGLISLAEAGPLDELASARASLLRAQIAFAVNRRGPGAPALLLTAAEQLEPLDLRLARGTCLEALSAAMFAGGGGVREVAEAARSMPRPSPPEHAADLFLEGLAVRFTDGHGAAMPIVERALAAFRSPDLSDEVGLRWFWFACRTARDLWDHETWDVLATRHVRLAREAGALTALPLALSMCIAVHTFAGEFAAASSLLDEAEAVTAVTGCHLDGALLLAAWQGHEAAVHQRIVAMGDAHPGDETAGLTVGVWAKMVIYNGQGRYEAAMAAASHAEEHLSEEGMSAWGVLIELVEAADRAGAPVRASDALRRLTETTRSCGTEWALGIEARSRALVTEHDSAERHYREAIERLGRTRIRGELARAHLLYGEWLRRDHRRVDAREQLSTAYEAFTAMGAEAFAERAARELRAIGEPVPGRAFDTTAQLTTQETQIARLVCEDLTNSQIAARLFLSPRTVEWHLTKIFGKLNISSRKQLRG</sequence>
<evidence type="ECO:0000256" key="1">
    <source>
        <dbReference type="ARBA" id="ARBA00022741"/>
    </source>
</evidence>
<dbReference type="SUPFAM" id="SSF46894">
    <property type="entry name" value="C-terminal effector domain of the bipartite response regulators"/>
    <property type="match status" value="1"/>
</dbReference>
<dbReference type="PROSITE" id="PS50043">
    <property type="entry name" value="HTH_LUXR_2"/>
    <property type="match status" value="1"/>
</dbReference>
<dbReference type="PANTHER" id="PTHR16305:SF35">
    <property type="entry name" value="TRANSCRIPTIONAL ACTIVATOR DOMAIN"/>
    <property type="match status" value="1"/>
</dbReference>
<keyword evidence="1" id="KW-0547">Nucleotide-binding</keyword>
<gene>
    <name evidence="4" type="ORF">ACFSJD_20335</name>
</gene>
<reference evidence="5" key="1">
    <citation type="journal article" date="2019" name="Int. J. Syst. Evol. Microbiol.">
        <title>The Global Catalogue of Microorganisms (GCM) 10K type strain sequencing project: providing services to taxonomists for standard genome sequencing and annotation.</title>
        <authorList>
            <consortium name="The Broad Institute Genomics Platform"/>
            <consortium name="The Broad Institute Genome Sequencing Center for Infectious Disease"/>
            <person name="Wu L."/>
            <person name="Ma J."/>
        </authorList>
    </citation>
    <scope>NUCLEOTIDE SEQUENCE [LARGE SCALE GENOMIC DNA]</scope>
    <source>
        <strain evidence="5">CCM 7043</strain>
    </source>
</reference>
<dbReference type="SMART" id="SM00421">
    <property type="entry name" value="HTH_LUXR"/>
    <property type="match status" value="1"/>
</dbReference>
<dbReference type="RefSeq" id="WP_344723496.1">
    <property type="nucleotide sequence ID" value="NZ_BAAAUS010000020.1"/>
</dbReference>
<name>A0ABW4EZV5_9PSEU</name>
<dbReference type="EMBL" id="JBHUCO010000021">
    <property type="protein sequence ID" value="MFD1519855.1"/>
    <property type="molecule type" value="Genomic_DNA"/>
</dbReference>
<proteinExistence type="predicted"/>
<evidence type="ECO:0000259" key="3">
    <source>
        <dbReference type="PROSITE" id="PS50043"/>
    </source>
</evidence>
<dbReference type="InterPro" id="IPR036388">
    <property type="entry name" value="WH-like_DNA-bd_sf"/>
</dbReference>
<evidence type="ECO:0000256" key="2">
    <source>
        <dbReference type="ARBA" id="ARBA00022840"/>
    </source>
</evidence>
<evidence type="ECO:0000313" key="4">
    <source>
        <dbReference type="EMBL" id="MFD1519855.1"/>
    </source>
</evidence>
<comment type="caution">
    <text evidence="4">The sequence shown here is derived from an EMBL/GenBank/DDBJ whole genome shotgun (WGS) entry which is preliminary data.</text>
</comment>
<dbReference type="Gene3D" id="1.10.10.10">
    <property type="entry name" value="Winged helix-like DNA-binding domain superfamily/Winged helix DNA-binding domain"/>
    <property type="match status" value="1"/>
</dbReference>
<dbReference type="Pfam" id="PF00196">
    <property type="entry name" value="GerE"/>
    <property type="match status" value="1"/>
</dbReference>
<dbReference type="InterPro" id="IPR016032">
    <property type="entry name" value="Sig_transdc_resp-reg_C-effctor"/>
</dbReference>
<dbReference type="Pfam" id="PF13191">
    <property type="entry name" value="AAA_16"/>
    <property type="match status" value="1"/>
</dbReference>
<keyword evidence="5" id="KW-1185">Reference proteome</keyword>